<evidence type="ECO:0000256" key="1">
    <source>
        <dbReference type="SAM" id="MobiDB-lite"/>
    </source>
</evidence>
<feature type="compositionally biased region" description="Pro residues" evidence="1">
    <location>
        <begin position="98"/>
        <end position="113"/>
    </location>
</feature>
<protein>
    <submittedName>
        <fullName evidence="2">Uncharacterized protein</fullName>
    </submittedName>
</protein>
<proteinExistence type="predicted"/>
<evidence type="ECO:0000313" key="2">
    <source>
        <dbReference type="EMBL" id="KIK31476.1"/>
    </source>
</evidence>
<keyword evidence="3" id="KW-1185">Reference proteome</keyword>
<dbReference type="EMBL" id="KN836959">
    <property type="protein sequence ID" value="KIK31476.1"/>
    <property type="molecule type" value="Genomic_DNA"/>
</dbReference>
<dbReference type="Proteomes" id="UP000054485">
    <property type="component" value="Unassembled WGS sequence"/>
</dbReference>
<dbReference type="InParanoid" id="A0A0C9ZQC6"/>
<organism evidence="2 3">
    <name type="scientific">Suillus luteus UH-Slu-Lm8-n1</name>
    <dbReference type="NCBI Taxonomy" id="930992"/>
    <lineage>
        <taxon>Eukaryota</taxon>
        <taxon>Fungi</taxon>
        <taxon>Dikarya</taxon>
        <taxon>Basidiomycota</taxon>
        <taxon>Agaricomycotina</taxon>
        <taxon>Agaricomycetes</taxon>
        <taxon>Agaricomycetidae</taxon>
        <taxon>Boletales</taxon>
        <taxon>Suillineae</taxon>
        <taxon>Suillaceae</taxon>
        <taxon>Suillus</taxon>
    </lineage>
</organism>
<feature type="compositionally biased region" description="Basic and acidic residues" evidence="1">
    <location>
        <begin position="118"/>
        <end position="141"/>
    </location>
</feature>
<dbReference type="HOGENOM" id="CLU_1242747_0_0_1"/>
<evidence type="ECO:0000313" key="3">
    <source>
        <dbReference type="Proteomes" id="UP000054485"/>
    </source>
</evidence>
<feature type="region of interest" description="Disordered" evidence="1">
    <location>
        <begin position="75"/>
        <end position="147"/>
    </location>
</feature>
<accession>A0A0C9ZQC6</accession>
<reference evidence="3" key="2">
    <citation type="submission" date="2015-01" db="EMBL/GenBank/DDBJ databases">
        <title>Evolutionary Origins and Diversification of the Mycorrhizal Mutualists.</title>
        <authorList>
            <consortium name="DOE Joint Genome Institute"/>
            <consortium name="Mycorrhizal Genomics Consortium"/>
            <person name="Kohler A."/>
            <person name="Kuo A."/>
            <person name="Nagy L.G."/>
            <person name="Floudas D."/>
            <person name="Copeland A."/>
            <person name="Barry K.W."/>
            <person name="Cichocki N."/>
            <person name="Veneault-Fourrey C."/>
            <person name="LaButti K."/>
            <person name="Lindquist E.A."/>
            <person name="Lipzen A."/>
            <person name="Lundell T."/>
            <person name="Morin E."/>
            <person name="Murat C."/>
            <person name="Riley R."/>
            <person name="Ohm R."/>
            <person name="Sun H."/>
            <person name="Tunlid A."/>
            <person name="Henrissat B."/>
            <person name="Grigoriev I.V."/>
            <person name="Hibbett D.S."/>
            <person name="Martin F."/>
        </authorList>
    </citation>
    <scope>NUCLEOTIDE SEQUENCE [LARGE SCALE GENOMIC DNA]</scope>
    <source>
        <strain evidence="3">UH-Slu-Lm8-n1</strain>
    </source>
</reference>
<reference evidence="2 3" key="1">
    <citation type="submission" date="2014-04" db="EMBL/GenBank/DDBJ databases">
        <authorList>
            <consortium name="DOE Joint Genome Institute"/>
            <person name="Kuo A."/>
            <person name="Ruytinx J."/>
            <person name="Rineau F."/>
            <person name="Colpaert J."/>
            <person name="Kohler A."/>
            <person name="Nagy L.G."/>
            <person name="Floudas D."/>
            <person name="Copeland A."/>
            <person name="Barry K.W."/>
            <person name="Cichocki N."/>
            <person name="Veneault-Fourrey C."/>
            <person name="LaButti K."/>
            <person name="Lindquist E.A."/>
            <person name="Lipzen A."/>
            <person name="Lundell T."/>
            <person name="Morin E."/>
            <person name="Murat C."/>
            <person name="Sun H."/>
            <person name="Tunlid A."/>
            <person name="Henrissat B."/>
            <person name="Grigoriev I.V."/>
            <person name="Hibbett D.S."/>
            <person name="Martin F."/>
            <person name="Nordberg H.P."/>
            <person name="Cantor M.N."/>
            <person name="Hua S.X."/>
        </authorList>
    </citation>
    <scope>NUCLEOTIDE SEQUENCE [LARGE SCALE GENOMIC DNA]</scope>
    <source>
        <strain evidence="2 3">UH-Slu-Lm8-n1</strain>
    </source>
</reference>
<feature type="non-terminal residue" evidence="2">
    <location>
        <position position="223"/>
    </location>
</feature>
<sequence>DKIKHLLGQALQLDAGDPNHISIAMEMARTLNHVFDTYTMQATSVPPMVLSAAAEIHTNLDVFCCNVATMPVWTNIQPDDPHAKNSPLYPLSIRYGTPDPPTPAPPPAQPTPGPSKGKGKEKAIPEEDTTDDRGHQLECSKHPRHRTMTVPQLVPAHKPLKGVLKKRPEYVEIDELDEEPIVVGPAPKMGTPYVDVPHAPKVTGQTTSSSGLKEFKNTDTTSP</sequence>
<feature type="region of interest" description="Disordered" evidence="1">
    <location>
        <begin position="192"/>
        <end position="223"/>
    </location>
</feature>
<dbReference type="AlphaFoldDB" id="A0A0C9ZQC6"/>
<dbReference type="OrthoDB" id="2684642at2759"/>
<name>A0A0C9ZQC6_9AGAM</name>
<gene>
    <name evidence="2" type="ORF">CY34DRAFT_111365</name>
</gene>
<feature type="non-terminal residue" evidence="2">
    <location>
        <position position="1"/>
    </location>
</feature>